<reference evidence="1" key="1">
    <citation type="submission" date="2023-07" db="EMBL/GenBank/DDBJ databases">
        <title>draft genome sequence of fig (Ficus carica).</title>
        <authorList>
            <person name="Takahashi T."/>
            <person name="Nishimura K."/>
        </authorList>
    </citation>
    <scope>NUCLEOTIDE SEQUENCE</scope>
</reference>
<organism evidence="1 2">
    <name type="scientific">Ficus carica</name>
    <name type="common">Common fig</name>
    <dbReference type="NCBI Taxonomy" id="3494"/>
    <lineage>
        <taxon>Eukaryota</taxon>
        <taxon>Viridiplantae</taxon>
        <taxon>Streptophyta</taxon>
        <taxon>Embryophyta</taxon>
        <taxon>Tracheophyta</taxon>
        <taxon>Spermatophyta</taxon>
        <taxon>Magnoliopsida</taxon>
        <taxon>eudicotyledons</taxon>
        <taxon>Gunneridae</taxon>
        <taxon>Pentapetalae</taxon>
        <taxon>rosids</taxon>
        <taxon>fabids</taxon>
        <taxon>Rosales</taxon>
        <taxon>Moraceae</taxon>
        <taxon>Ficeae</taxon>
        <taxon>Ficus</taxon>
    </lineage>
</organism>
<proteinExistence type="predicted"/>
<dbReference type="Proteomes" id="UP001187192">
    <property type="component" value="Unassembled WGS sequence"/>
</dbReference>
<name>A0AA88D537_FICCA</name>
<sequence>MIGKDGLILQHVAEAQITAASIDDRGRLSSYHNAIAIAATGISEIGLRSQQLQSIVADV</sequence>
<comment type="caution">
    <text evidence="1">The sequence shown here is derived from an EMBL/GenBank/DDBJ whole genome shotgun (WGS) entry which is preliminary data.</text>
</comment>
<gene>
    <name evidence="1" type="ORF">TIFTF001_015401</name>
</gene>
<evidence type="ECO:0000313" key="1">
    <source>
        <dbReference type="EMBL" id="GMN46208.1"/>
    </source>
</evidence>
<dbReference type="EMBL" id="BTGU01000022">
    <property type="protein sequence ID" value="GMN46208.1"/>
    <property type="molecule type" value="Genomic_DNA"/>
</dbReference>
<evidence type="ECO:0000313" key="2">
    <source>
        <dbReference type="Proteomes" id="UP001187192"/>
    </source>
</evidence>
<protein>
    <submittedName>
        <fullName evidence="1">Uncharacterized protein</fullName>
    </submittedName>
</protein>
<accession>A0AA88D537</accession>
<dbReference type="AlphaFoldDB" id="A0AA88D537"/>
<keyword evidence="2" id="KW-1185">Reference proteome</keyword>